<dbReference type="AlphaFoldDB" id="A0A433PQP5"/>
<dbReference type="EMBL" id="RBNJ01021367">
    <property type="protein sequence ID" value="RUS19846.1"/>
    <property type="molecule type" value="Genomic_DNA"/>
</dbReference>
<evidence type="ECO:0000256" key="1">
    <source>
        <dbReference type="SAM" id="MobiDB-lite"/>
    </source>
</evidence>
<name>A0A433PQP5_9FUNG</name>
<evidence type="ECO:0000313" key="2">
    <source>
        <dbReference type="EMBL" id="RUS19846.1"/>
    </source>
</evidence>
<proteinExistence type="predicted"/>
<protein>
    <submittedName>
        <fullName evidence="2">Uncharacterized protein</fullName>
    </submittedName>
</protein>
<organism evidence="2 3">
    <name type="scientific">Jimgerdemannia flammicorona</name>
    <dbReference type="NCBI Taxonomy" id="994334"/>
    <lineage>
        <taxon>Eukaryota</taxon>
        <taxon>Fungi</taxon>
        <taxon>Fungi incertae sedis</taxon>
        <taxon>Mucoromycota</taxon>
        <taxon>Mucoromycotina</taxon>
        <taxon>Endogonomycetes</taxon>
        <taxon>Endogonales</taxon>
        <taxon>Endogonaceae</taxon>
        <taxon>Jimgerdemannia</taxon>
    </lineage>
</organism>
<comment type="caution">
    <text evidence="2">The sequence shown here is derived from an EMBL/GenBank/DDBJ whole genome shotgun (WGS) entry which is preliminary data.</text>
</comment>
<evidence type="ECO:0000313" key="3">
    <source>
        <dbReference type="Proteomes" id="UP000274822"/>
    </source>
</evidence>
<dbReference type="Proteomes" id="UP000274822">
    <property type="component" value="Unassembled WGS sequence"/>
</dbReference>
<sequence length="63" mass="6712">MIRDATDLVEFTPAPVPLSSRLKPGDEIELPTYDQGAAALAAKRSAPQGTRDPIHPRVGCPSE</sequence>
<accession>A0A433PQP5</accession>
<feature type="region of interest" description="Disordered" evidence="1">
    <location>
        <begin position="40"/>
        <end position="63"/>
    </location>
</feature>
<reference evidence="2 3" key="1">
    <citation type="journal article" date="2018" name="New Phytol.">
        <title>Phylogenomics of Endogonaceae and evolution of mycorrhizas within Mucoromycota.</title>
        <authorList>
            <person name="Chang Y."/>
            <person name="Desiro A."/>
            <person name="Na H."/>
            <person name="Sandor L."/>
            <person name="Lipzen A."/>
            <person name="Clum A."/>
            <person name="Barry K."/>
            <person name="Grigoriev I.V."/>
            <person name="Martin F.M."/>
            <person name="Stajich J.E."/>
            <person name="Smith M.E."/>
            <person name="Bonito G."/>
            <person name="Spatafora J.W."/>
        </authorList>
    </citation>
    <scope>NUCLEOTIDE SEQUENCE [LARGE SCALE GENOMIC DNA]</scope>
    <source>
        <strain evidence="2 3">AD002</strain>
    </source>
</reference>
<gene>
    <name evidence="2" type="ORF">BC938DRAFT_475660</name>
</gene>
<keyword evidence="3" id="KW-1185">Reference proteome</keyword>